<keyword evidence="2" id="KW-1185">Reference proteome</keyword>
<accession>A0A8H7QII3</accession>
<evidence type="ECO:0000313" key="1">
    <source>
        <dbReference type="EMBL" id="KAG2192345.1"/>
    </source>
</evidence>
<dbReference type="AlphaFoldDB" id="A0A8H7QII3"/>
<sequence length="307" mass="35381">MGPLANFLGFLINYVGILNIEKITLESVVQSWQEPDDTHHNATVQSKSIADLKAMMWERDRPVFTRKLTAFITENSVYHAFLQYFKIRYLENDAFMRWPAAYQPAIYTNMETNKYVESWNNQLKTAYIGRKRNRRVDRPVFVLMNEYGNNIGRVLLKVGRMGREERRHHAGEIQTEAISADALEQLIETARADSAGRSGYVFSSFSTSGVSYDVVVDDLQMITSNCPDFRFNSIACKHIYLLKCDMSRLSVFEVSSSGEWFRKWGRLIAQLFLLQMNNLLAPIQAVLQQNLTLFFPTFINLNASNIL</sequence>
<protein>
    <recommendedName>
        <fullName evidence="3">SWIM-type domain-containing protein</fullName>
    </recommendedName>
</protein>
<organism evidence="1 2">
    <name type="scientific">Mucor saturninus</name>
    <dbReference type="NCBI Taxonomy" id="64648"/>
    <lineage>
        <taxon>Eukaryota</taxon>
        <taxon>Fungi</taxon>
        <taxon>Fungi incertae sedis</taxon>
        <taxon>Mucoromycota</taxon>
        <taxon>Mucoromycotina</taxon>
        <taxon>Mucoromycetes</taxon>
        <taxon>Mucorales</taxon>
        <taxon>Mucorineae</taxon>
        <taxon>Mucoraceae</taxon>
        <taxon>Mucor</taxon>
    </lineage>
</organism>
<name>A0A8H7QII3_9FUNG</name>
<dbReference type="OrthoDB" id="2287514at2759"/>
<dbReference type="EMBL" id="JAEPRD010000294">
    <property type="protein sequence ID" value="KAG2192345.1"/>
    <property type="molecule type" value="Genomic_DNA"/>
</dbReference>
<evidence type="ECO:0000313" key="2">
    <source>
        <dbReference type="Proteomes" id="UP000603453"/>
    </source>
</evidence>
<evidence type="ECO:0008006" key="3">
    <source>
        <dbReference type="Google" id="ProtNLM"/>
    </source>
</evidence>
<dbReference type="Proteomes" id="UP000603453">
    <property type="component" value="Unassembled WGS sequence"/>
</dbReference>
<gene>
    <name evidence="1" type="ORF">INT47_003838</name>
</gene>
<reference evidence="1" key="1">
    <citation type="submission" date="2020-12" db="EMBL/GenBank/DDBJ databases">
        <title>Metabolic potential, ecology and presence of endohyphal bacteria is reflected in genomic diversity of Mucoromycotina.</title>
        <authorList>
            <person name="Muszewska A."/>
            <person name="Okrasinska A."/>
            <person name="Steczkiewicz K."/>
            <person name="Drgas O."/>
            <person name="Orlowska M."/>
            <person name="Perlinska-Lenart U."/>
            <person name="Aleksandrzak-Piekarczyk T."/>
            <person name="Szatraj K."/>
            <person name="Zielenkiewicz U."/>
            <person name="Pilsyk S."/>
            <person name="Malc E."/>
            <person name="Mieczkowski P."/>
            <person name="Kruszewska J.S."/>
            <person name="Biernat P."/>
            <person name="Pawlowska J."/>
        </authorList>
    </citation>
    <scope>NUCLEOTIDE SEQUENCE</scope>
    <source>
        <strain evidence="1">WA0000017839</strain>
    </source>
</reference>
<proteinExistence type="predicted"/>
<comment type="caution">
    <text evidence="1">The sequence shown here is derived from an EMBL/GenBank/DDBJ whole genome shotgun (WGS) entry which is preliminary data.</text>
</comment>